<dbReference type="GO" id="GO:0003755">
    <property type="term" value="F:peptidyl-prolyl cis-trans isomerase activity"/>
    <property type="evidence" value="ECO:0007669"/>
    <property type="project" value="InterPro"/>
</dbReference>
<proteinExistence type="predicted"/>
<dbReference type="SUPFAM" id="SSF54534">
    <property type="entry name" value="FKBP-like"/>
    <property type="match status" value="3"/>
</dbReference>
<protein>
    <recommendedName>
        <fullName evidence="3">Peptidylprolyl isomerase</fullName>
    </recommendedName>
</protein>
<gene>
    <name evidence="1" type="ORF">SteCoe_11411</name>
</gene>
<dbReference type="PANTHER" id="PTHR46512:SF9">
    <property type="entry name" value="PEPTIDYLPROLYL ISOMERASE"/>
    <property type="match status" value="1"/>
</dbReference>
<dbReference type="Proteomes" id="UP000187209">
    <property type="component" value="Unassembled WGS sequence"/>
</dbReference>
<dbReference type="PANTHER" id="PTHR46512">
    <property type="entry name" value="PEPTIDYLPROLYL ISOMERASE"/>
    <property type="match status" value="1"/>
</dbReference>
<dbReference type="AlphaFoldDB" id="A0A1R2CD66"/>
<reference evidence="1 2" key="1">
    <citation type="submission" date="2016-11" db="EMBL/GenBank/DDBJ databases">
        <title>The macronuclear genome of Stentor coeruleus: a giant cell with tiny introns.</title>
        <authorList>
            <person name="Slabodnick M."/>
            <person name="Ruby J.G."/>
            <person name="Reiff S.B."/>
            <person name="Swart E.C."/>
            <person name="Gosai S."/>
            <person name="Prabakaran S."/>
            <person name="Witkowska E."/>
            <person name="Larue G.E."/>
            <person name="Fisher S."/>
            <person name="Freeman R.M."/>
            <person name="Gunawardena J."/>
            <person name="Chu W."/>
            <person name="Stover N.A."/>
            <person name="Gregory B.D."/>
            <person name="Nowacki M."/>
            <person name="Derisi J."/>
            <person name="Roy S.W."/>
            <person name="Marshall W.F."/>
            <person name="Sood P."/>
        </authorList>
    </citation>
    <scope>NUCLEOTIDE SEQUENCE [LARGE SCALE GENOMIC DNA]</scope>
    <source>
        <strain evidence="1">WM001</strain>
    </source>
</reference>
<comment type="caution">
    <text evidence="1">The sequence shown here is derived from an EMBL/GenBank/DDBJ whole genome shotgun (WGS) entry which is preliminary data.</text>
</comment>
<dbReference type="InterPro" id="IPR050754">
    <property type="entry name" value="FKBP4/5/8-like"/>
</dbReference>
<evidence type="ECO:0008006" key="3">
    <source>
        <dbReference type="Google" id="ProtNLM"/>
    </source>
</evidence>
<evidence type="ECO:0000313" key="2">
    <source>
        <dbReference type="Proteomes" id="UP000187209"/>
    </source>
</evidence>
<dbReference type="EMBL" id="MPUH01000190">
    <property type="protein sequence ID" value="OMJ86943.1"/>
    <property type="molecule type" value="Genomic_DNA"/>
</dbReference>
<keyword evidence="2" id="KW-1185">Reference proteome</keyword>
<dbReference type="InterPro" id="IPR046357">
    <property type="entry name" value="PPIase_dom_sf"/>
</dbReference>
<accession>A0A1R2CD66</accession>
<name>A0A1R2CD66_9CILI</name>
<evidence type="ECO:0000313" key="1">
    <source>
        <dbReference type="EMBL" id="OMJ86943.1"/>
    </source>
</evidence>
<sequence>MAFFDTPYLREERYFDSNVLKRVIKEGTGCLLAQNCKVTMLEEIYIETSSSFLSLNPQKTYKIISYPEGSLITNYDNILMTMKVGEEAWVKFPYMYHSVSEASWDTIWYHFAIESADFTPDLLSLPQFMPFLREHKIVKGPGVIKRVVEEGIGKTANVTAKVVYNYEIVLENGCVVETLMAKNYLLTRNISPGMHSGIHLSLYTMRAREKSFIRLPPGYHALQKFSSNTLWAQVLIENIIFPNDLVFPQTLPYLEEIDLKDNYLIKRIVKKGSGPLMQGMIKVWIILEGRLEDGYHFQKPKEEIVLLNGGKIYSEALITGINSMQRGEISWIKAPPEYHIYKDGYENETLWMLVNVKEYFESFPKLNSKMTIDEKLDEGFKQLEIAKRLYSSNTKRECKTIYNDIITILKLKKDGFAELSEVNKIKFIDVKGRAMMNLALMLINL</sequence>
<organism evidence="1 2">
    <name type="scientific">Stentor coeruleus</name>
    <dbReference type="NCBI Taxonomy" id="5963"/>
    <lineage>
        <taxon>Eukaryota</taxon>
        <taxon>Sar</taxon>
        <taxon>Alveolata</taxon>
        <taxon>Ciliophora</taxon>
        <taxon>Postciliodesmatophora</taxon>
        <taxon>Heterotrichea</taxon>
        <taxon>Heterotrichida</taxon>
        <taxon>Stentoridae</taxon>
        <taxon>Stentor</taxon>
    </lineage>
</organism>
<dbReference type="Gene3D" id="3.10.50.40">
    <property type="match status" value="1"/>
</dbReference>